<sequence>MIWGRKKAKTDVRQVAAPSPIVEEGGILLPTSGEPSPRAKAMAALLDQLADEGLAERVDGGHRLQWPQLFVLLEDEEAAAELGILQLPTSTVAVPKIVSRNSLTDREFSVAIDGWFDLDRRPVTGARLRGGALEADGEFRLVSPGVWNLIERIRRFARRSEEERNEADQRRTWGEIRKLAVATGAALDDFLYRTVVLSPDKLQMALRRSEGLGLVEVEPWFEGAPADWLEVFDRSGQVRDRYDLPTPDGIVQVMISPEVGTVLREVKRMPGRRVAGERAEAFLLNPIAALGPDAAAVVDEEQFEEAKQQAGIVFERFAAVTPETHGEGALGLLITSGTGEAIETREVMLEEADVIEFVEGVERNLDRGLQLFAWDEYEFELDGDSRLHCDALRRALGHREDGVITHGQVYDLSGYSERVEGIGQEKSFYSPHIAKCDDGEGWFPENLVPMIGWTDPETDQPCILPLTDELSAELRAGLETAKATGAASVPLKGCPTPIPVREAEAIVSTFGQVRDQAAKGTFKPEAPARRGKKPTLILKSNIGQVDYREERLAALAEKPAPARLPSSLRPGVALKHHQLEGLAWMQHLLALAPDKCRGALLADDMGLGKTLQILSLVARAREENPDTPPALVVAPLSLLENWKEEAEKFLEAGTLKILTAYGEGLAELRVDRISVDEQLRREGLVRFLRPDWRGDADLVLTTYETLRDLEFSFAREKWSVMVCDEAQKIKNPNAAMTRAAKKQQAQFRIACTGTPVENSLVDLWCLFDFVQPGLLGALNEFGATYRRPIEAKSDDDRAKVEELRGVITPQLLRRMKAEVATDLKAKVVDEPSRSLDMSPFQRGLYVGAIDAFRRAGAAPGSHLALLHKLRLLCSDPDESAGSSYDPVESYRSRSPKLDWLIEVLGTIQDRGEKAIVFCEFKAIQRLIKHYVQEAFGVPVKIINGDTTALASAIDSRQKMIRSFQEQPGFGVIVLSPVAVGFGVNMQAANHVIHFTRTWNPAKEDQATDRAYRIGQTKDVFVYYPTVAAGDFKTFDVKLDELLERKRSLASDMLNGSGEIGLRDFDVDELRPFE</sequence>
<dbReference type="InterPro" id="IPR027417">
    <property type="entry name" value="P-loop_NTPase"/>
</dbReference>
<name>A0A430BQW3_SPHYA</name>
<dbReference type="InterPro" id="IPR000330">
    <property type="entry name" value="SNF2_N"/>
</dbReference>
<dbReference type="SMART" id="SM00490">
    <property type="entry name" value="HELICc"/>
    <property type="match status" value="1"/>
</dbReference>
<keyword evidence="4" id="KW-0547">Nucleotide-binding</keyword>
<keyword evidence="4" id="KW-0067">ATP-binding</keyword>
<dbReference type="InterPro" id="IPR014001">
    <property type="entry name" value="Helicase_ATP-bd"/>
</dbReference>
<dbReference type="InterPro" id="IPR001650">
    <property type="entry name" value="Helicase_C-like"/>
</dbReference>
<dbReference type="PANTHER" id="PTHR10799">
    <property type="entry name" value="SNF2/RAD54 HELICASE FAMILY"/>
    <property type="match status" value="1"/>
</dbReference>
<dbReference type="Gene3D" id="3.40.50.300">
    <property type="entry name" value="P-loop containing nucleotide triphosphate hydrolases"/>
    <property type="match status" value="1"/>
</dbReference>
<reference evidence="4 5" key="1">
    <citation type="submission" date="2018-07" db="EMBL/GenBank/DDBJ databases">
        <title>Genomic and Epidemiologic Investigation of an Indolent Hospital Outbreak.</title>
        <authorList>
            <person name="Johnson R.C."/>
            <person name="Deming C."/>
            <person name="Conlan S."/>
            <person name="Zellmer C.J."/>
            <person name="Michelin A.V."/>
            <person name="Lee-Lin S."/>
            <person name="Thomas P.J."/>
            <person name="Park M."/>
            <person name="Weingarten R.A."/>
            <person name="Less J."/>
            <person name="Dekker J.P."/>
            <person name="Frank K.M."/>
            <person name="Musser K.A."/>
            <person name="Mcquiston J.R."/>
            <person name="Henderson D.K."/>
            <person name="Lau A.F."/>
            <person name="Palmore T.N."/>
            <person name="Segre J.A."/>
        </authorList>
    </citation>
    <scope>NUCLEOTIDE SEQUENCE [LARGE SCALE GENOMIC DNA]</scope>
    <source>
        <strain evidence="4 5">SK-NIH.Env6_1116</strain>
    </source>
</reference>
<evidence type="ECO:0000256" key="1">
    <source>
        <dbReference type="ARBA" id="ARBA00022801"/>
    </source>
</evidence>
<feature type="domain" description="Helicase C-terminal" evidence="3">
    <location>
        <begin position="896"/>
        <end position="1057"/>
    </location>
</feature>
<dbReference type="Proteomes" id="UP000287401">
    <property type="component" value="Unassembled WGS sequence"/>
</dbReference>
<accession>A0A430BQW3</accession>
<protein>
    <submittedName>
        <fullName evidence="4">ATP-dependent helicase</fullName>
    </submittedName>
</protein>
<dbReference type="PROSITE" id="PS51194">
    <property type="entry name" value="HELICASE_CTER"/>
    <property type="match status" value="1"/>
</dbReference>
<dbReference type="GO" id="GO:0016787">
    <property type="term" value="F:hydrolase activity"/>
    <property type="evidence" value="ECO:0007669"/>
    <property type="project" value="UniProtKB-KW"/>
</dbReference>
<dbReference type="SMART" id="SM00487">
    <property type="entry name" value="DEXDc"/>
    <property type="match status" value="1"/>
</dbReference>
<evidence type="ECO:0000259" key="2">
    <source>
        <dbReference type="PROSITE" id="PS51192"/>
    </source>
</evidence>
<dbReference type="Pfam" id="PF00176">
    <property type="entry name" value="SNF2-rel_dom"/>
    <property type="match status" value="1"/>
</dbReference>
<feature type="domain" description="Helicase ATP-binding" evidence="2">
    <location>
        <begin position="590"/>
        <end position="773"/>
    </location>
</feature>
<evidence type="ECO:0000313" key="5">
    <source>
        <dbReference type="Proteomes" id="UP000287401"/>
    </source>
</evidence>
<evidence type="ECO:0000313" key="4">
    <source>
        <dbReference type="EMBL" id="RSU55053.1"/>
    </source>
</evidence>
<keyword evidence="4" id="KW-0347">Helicase</keyword>
<dbReference type="RefSeq" id="WP_125999275.1">
    <property type="nucleotide sequence ID" value="NZ_QRAL01000023.1"/>
</dbReference>
<dbReference type="SUPFAM" id="SSF52540">
    <property type="entry name" value="P-loop containing nucleoside triphosphate hydrolases"/>
    <property type="match status" value="2"/>
</dbReference>
<gene>
    <name evidence="4" type="ORF">DAH51_18440</name>
</gene>
<dbReference type="InterPro" id="IPR038718">
    <property type="entry name" value="SNF2-like_sf"/>
</dbReference>
<dbReference type="CDD" id="cd18793">
    <property type="entry name" value="SF2_C_SNF"/>
    <property type="match status" value="1"/>
</dbReference>
<dbReference type="EMBL" id="QRAL01000023">
    <property type="protein sequence ID" value="RSU55053.1"/>
    <property type="molecule type" value="Genomic_DNA"/>
</dbReference>
<comment type="caution">
    <text evidence="4">The sequence shown here is derived from an EMBL/GenBank/DDBJ whole genome shotgun (WGS) entry which is preliminary data.</text>
</comment>
<proteinExistence type="predicted"/>
<dbReference type="GO" id="GO:0004386">
    <property type="term" value="F:helicase activity"/>
    <property type="evidence" value="ECO:0007669"/>
    <property type="project" value="UniProtKB-KW"/>
</dbReference>
<organism evidence="4 5">
    <name type="scientific">Sphingobium yanoikuyae</name>
    <name type="common">Sphingomonas yanoikuyae</name>
    <dbReference type="NCBI Taxonomy" id="13690"/>
    <lineage>
        <taxon>Bacteria</taxon>
        <taxon>Pseudomonadati</taxon>
        <taxon>Pseudomonadota</taxon>
        <taxon>Alphaproteobacteria</taxon>
        <taxon>Sphingomonadales</taxon>
        <taxon>Sphingomonadaceae</taxon>
        <taxon>Sphingobium</taxon>
    </lineage>
</organism>
<dbReference type="Pfam" id="PF00271">
    <property type="entry name" value="Helicase_C"/>
    <property type="match status" value="1"/>
</dbReference>
<dbReference type="Gene3D" id="3.40.50.10810">
    <property type="entry name" value="Tandem AAA-ATPase domain"/>
    <property type="match status" value="1"/>
</dbReference>
<dbReference type="GO" id="GO:0005524">
    <property type="term" value="F:ATP binding"/>
    <property type="evidence" value="ECO:0007669"/>
    <property type="project" value="InterPro"/>
</dbReference>
<keyword evidence="1" id="KW-0378">Hydrolase</keyword>
<dbReference type="AlphaFoldDB" id="A0A430BQW3"/>
<dbReference type="InterPro" id="IPR049730">
    <property type="entry name" value="SNF2/RAD54-like_C"/>
</dbReference>
<evidence type="ECO:0000259" key="3">
    <source>
        <dbReference type="PROSITE" id="PS51194"/>
    </source>
</evidence>
<dbReference type="PROSITE" id="PS51192">
    <property type="entry name" value="HELICASE_ATP_BIND_1"/>
    <property type="match status" value="1"/>
</dbReference>